<evidence type="ECO:0000313" key="6">
    <source>
        <dbReference type="Proteomes" id="UP000820818"/>
    </source>
</evidence>
<dbReference type="Gene3D" id="3.40.50.720">
    <property type="entry name" value="NAD(P)-binding Rossmann-like Domain"/>
    <property type="match status" value="1"/>
</dbReference>
<name>A0AAD5PN63_9CRUS</name>
<sequence>MNFKNKKVWITGASSGIGEALSYAFATEGAHLILSARNVVELERVKSKCQGAAAVDIVPLDLHQHTEVFEIAKRVLETIGSVDILINNAGIAQFSLARETHFDVDTQLINVNLLGPIALTKALLPSMTAQKSGHIVVVSSLLGKFSVPMRSTYAATKHGLHGYFDALRAECFDDGIKVLMVCPGYVRTNISLKALTADGSYQGTMDETLENGLDPSFVARHIIKAIRKGKQEVNIAGLREAAAAYLKRFFPTLLSVIVRKVKTA</sequence>
<dbReference type="InterPro" id="IPR020904">
    <property type="entry name" value="Sc_DH/Rdtase_CS"/>
</dbReference>
<dbReference type="GO" id="GO:0016491">
    <property type="term" value="F:oxidoreductase activity"/>
    <property type="evidence" value="ECO:0007669"/>
    <property type="project" value="UniProtKB-KW"/>
</dbReference>
<dbReference type="PROSITE" id="PS00061">
    <property type="entry name" value="ADH_SHORT"/>
    <property type="match status" value="1"/>
</dbReference>
<evidence type="ECO:0000256" key="1">
    <source>
        <dbReference type="ARBA" id="ARBA00006484"/>
    </source>
</evidence>
<evidence type="ECO:0000313" key="5">
    <source>
        <dbReference type="EMBL" id="KAI9549240.1"/>
    </source>
</evidence>
<dbReference type="PANTHER" id="PTHR44196:SF1">
    <property type="entry name" value="DEHYDROGENASE_REDUCTASE SDR FAMILY MEMBER 7B"/>
    <property type="match status" value="1"/>
</dbReference>
<dbReference type="Pfam" id="PF00106">
    <property type="entry name" value="adh_short"/>
    <property type="match status" value="1"/>
</dbReference>
<dbReference type="AlphaFoldDB" id="A0AAD5PN63"/>
<dbReference type="NCBIfam" id="NF004825">
    <property type="entry name" value="PRK06181.1"/>
    <property type="match status" value="1"/>
</dbReference>
<dbReference type="SUPFAM" id="SSF51735">
    <property type="entry name" value="NAD(P)-binding Rossmann-fold domains"/>
    <property type="match status" value="1"/>
</dbReference>
<dbReference type="InterPro" id="IPR036291">
    <property type="entry name" value="NAD(P)-bd_dom_sf"/>
</dbReference>
<proteinExistence type="inferred from homology"/>
<reference evidence="5" key="1">
    <citation type="submission" date="2022-05" db="EMBL/GenBank/DDBJ databases">
        <title>A multi-omics perspective on studying reproductive biology in Daphnia sinensis.</title>
        <authorList>
            <person name="Jia J."/>
        </authorList>
    </citation>
    <scope>NUCLEOTIDE SEQUENCE</scope>
    <source>
        <strain evidence="5">WSL</strain>
    </source>
</reference>
<evidence type="ECO:0000256" key="2">
    <source>
        <dbReference type="ARBA" id="ARBA00023002"/>
    </source>
</evidence>
<dbReference type="PANTHER" id="PTHR44196">
    <property type="entry name" value="DEHYDROGENASE/REDUCTASE SDR FAMILY MEMBER 7B"/>
    <property type="match status" value="1"/>
</dbReference>
<comment type="similarity">
    <text evidence="1 4">Belongs to the short-chain dehydrogenases/reductases (SDR) family.</text>
</comment>
<evidence type="ECO:0000256" key="3">
    <source>
        <dbReference type="ARBA" id="ARBA00037096"/>
    </source>
</evidence>
<comment type="function">
    <text evidence="3">Putative oxidoreductase.</text>
</comment>
<dbReference type="EMBL" id="WJBH02000341">
    <property type="protein sequence ID" value="KAI9549240.1"/>
    <property type="molecule type" value="Genomic_DNA"/>
</dbReference>
<evidence type="ECO:0000256" key="4">
    <source>
        <dbReference type="RuleBase" id="RU000363"/>
    </source>
</evidence>
<dbReference type="CDD" id="cd05332">
    <property type="entry name" value="11beta-HSD1_like_SDR_c"/>
    <property type="match status" value="1"/>
</dbReference>
<keyword evidence="2" id="KW-0560">Oxidoreductase</keyword>
<dbReference type="Proteomes" id="UP000820818">
    <property type="component" value="Unassembled WGS sequence"/>
</dbReference>
<accession>A0AAD5PN63</accession>
<organism evidence="5 6">
    <name type="scientific">Daphnia sinensis</name>
    <dbReference type="NCBI Taxonomy" id="1820382"/>
    <lineage>
        <taxon>Eukaryota</taxon>
        <taxon>Metazoa</taxon>
        <taxon>Ecdysozoa</taxon>
        <taxon>Arthropoda</taxon>
        <taxon>Crustacea</taxon>
        <taxon>Branchiopoda</taxon>
        <taxon>Diplostraca</taxon>
        <taxon>Cladocera</taxon>
        <taxon>Anomopoda</taxon>
        <taxon>Daphniidae</taxon>
        <taxon>Daphnia</taxon>
        <taxon>Daphnia similis group</taxon>
    </lineage>
</organism>
<comment type="caution">
    <text evidence="5">The sequence shown here is derived from an EMBL/GenBank/DDBJ whole genome shotgun (WGS) entry which is preliminary data.</text>
</comment>
<dbReference type="InterPro" id="IPR002347">
    <property type="entry name" value="SDR_fam"/>
</dbReference>
<gene>
    <name evidence="5" type="ORF">GHT06_006817</name>
</gene>
<keyword evidence="6" id="KW-1185">Reference proteome</keyword>
<protein>
    <submittedName>
        <fullName evidence="5">Dehydrogese/reductase SDR family protein 7like</fullName>
    </submittedName>
</protein>
<dbReference type="GO" id="GO:0016020">
    <property type="term" value="C:membrane"/>
    <property type="evidence" value="ECO:0007669"/>
    <property type="project" value="TreeGrafter"/>
</dbReference>
<dbReference type="PRINTS" id="PR00080">
    <property type="entry name" value="SDRFAMILY"/>
</dbReference>
<dbReference type="PRINTS" id="PR00081">
    <property type="entry name" value="GDHRDH"/>
</dbReference>